<sequence>MSGPPGLSSQPPSSPAHRSSTSTAGKEAEQSFSHLEDLGNGKTVITSQRSTMEKKESVGLLPSSSSAGVLSGRTKPNTVQRKPFVPSSQPRPPAARSSFLGTAGLVKGLDVSQPIDLTLSDTDDEVAPEATKRNPLSSGSSGSIMALDSEMRPTIRKDIVKARPTVPKASQRGPTPSQASPSEFRRISNFFLVPKPSTPQPNAVSVSRKTPNNSLLNPHGISSQKPIDVLSSSSRSSSTPKTPAMKSALQRSLNDGGSGLTGPRKRVFSRTPSDSLSISNLSPHKKRKKMPPQPEKHRMSLADWEAAISVKKKLDDERRAMLNSSQGSNGKIGETELIRSVSNEPAKIADESRSFQQSPLKRTAPVPSTNSLAHTDSARPSRDASFSGGKIITPTKSPSSSSSIRASKASDNTKHAYNTFNVARSSQSSAQAGPSKVPTPSPVKSKHLPPSKTQAPSSQQVTPQHVVHARTSSRPRPAPGTYTIPSEDTPMDQWPRTNSTHLAGGSARRRTLTGISPSKVNLSGDKTLSHADLDKVKNINRTSSNLTSPVQPRTSLSPVKRLVAALPHNESPLKRIIGSSSQHSNTLRRSTSSGLTPLPSRAASPAIVSPVKSLSASPVKGRPFPRLLGDATPVSKNASGVTTAGLKQANEGDAAEVEEDVPTDPDKIFDEFEDFDWASDDGDPPSPQVLPPTQSNPLSTNEASNSMKEAAHVDETPKHVKQLSTPRLSENGELSHHERGAISTEKETSSLDKYDHLLEARRAEAEREKAEEREREKRMELALQAAIIENGEEKEIEVGQGANFAGFLDDLATEPIEHKTPSPTKSNMIFAVQSRSELNKAKKEADKAAKRKAKLDAIQKAFQDEKARKWKNDNKEFSKIMQGLQTGNEYEEILKDIRLIKNRDRKDGEDAYPTPDTDMDSPSKDASRSLNLDLDLDLDLGESDISSEYDEDDPDRLVHRRSSSQGPEDDLEDMIAGLQREGLGVDESLIRDARAAVQQKNVNESDLVWEGFWKDQEKLTATPNETKQSQPLFVSLQDLSSIDDPILKLLLDMIDPATATPDLGSFSVAISSGTLSFVEKGRKAIGMMLLQNAFRSSDPDWSNTARIAFNDLVQTDDYFHQADLSHFLDLGIHLLADFGGPKEILSQVITDSQSESESEFSKTTVLQPTIDRKTACGVVCRIIMALSKTVAEVFVGAHGQASTWISLLLLLCIDNTSSTALKRTIGDTVQALLQKAFNVSEHEHELSKDIARSIAETSSKYNDDVKVAILASLGQRSHECRMVNRWLGMEYLIPGSIGKIDIAHPRKKVYDAPPIPYLLDAIEELSNLIRPIPRRVQVGKENENEDSSNPDPAMQMKASEEPNYDQINHMVTFLYAAMSDMAGLVDQLNIDFAKVDNVKDLIETCEIGQVRDALRRIRDLISDLSNGTLKSVVKARLHQLYEISRLTLSLEIKKKLRTDRLGKHLKVGVKGQPKLNFDKREDGLVEKNAIATMAMTMKKKANININMDMDDIRSPNGNKNKNLKSTASTIVVDPPVSDAGVRKQVQGDIDLEQTDSAGEGEEGEEEEEQEDFDMLLG</sequence>
<feature type="compositionally biased region" description="Polar residues" evidence="2">
    <location>
        <begin position="354"/>
        <end position="374"/>
    </location>
</feature>
<dbReference type="EMBL" id="KI894036">
    <property type="protein sequence ID" value="OBR81767.1"/>
    <property type="molecule type" value="Genomic_DNA"/>
</dbReference>
<keyword evidence="5" id="KW-1185">Reference proteome</keyword>
<protein>
    <submittedName>
        <fullName evidence="3">Uncharacterized protein</fullName>
    </submittedName>
</protein>
<feature type="region of interest" description="Disordered" evidence="2">
    <location>
        <begin position="573"/>
        <end position="754"/>
    </location>
</feature>
<feature type="compositionally biased region" description="Polar residues" evidence="2">
    <location>
        <begin position="578"/>
        <end position="595"/>
    </location>
</feature>
<reference evidence="4" key="3">
    <citation type="submission" date="2024-02" db="EMBL/GenBank/DDBJ databases">
        <title>Comparative genomics of Cryptococcus and Kwoniella reveals pathogenesis evolution and contrasting modes of karyotype evolution via chromosome fusion or intercentromeric recombination.</title>
        <authorList>
            <person name="Coelho M.A."/>
            <person name="David-Palma M."/>
            <person name="Shea T."/>
            <person name="Bowers K."/>
            <person name="McGinley-Smith S."/>
            <person name="Mohammad A.W."/>
            <person name="Gnirke A."/>
            <person name="Yurkov A.M."/>
            <person name="Nowrousian M."/>
            <person name="Sun S."/>
            <person name="Cuomo C.A."/>
            <person name="Heitman J."/>
        </authorList>
    </citation>
    <scope>NUCLEOTIDE SEQUENCE</scope>
    <source>
        <strain evidence="4">CBS 10117</strain>
    </source>
</reference>
<evidence type="ECO:0000256" key="1">
    <source>
        <dbReference type="SAM" id="Coils"/>
    </source>
</evidence>
<dbReference type="STRING" id="1296121.A0A1A5ZVD7"/>
<organism evidence="3">
    <name type="scientific">Kwoniella dejecticola CBS 10117</name>
    <dbReference type="NCBI Taxonomy" id="1296121"/>
    <lineage>
        <taxon>Eukaryota</taxon>
        <taxon>Fungi</taxon>
        <taxon>Dikarya</taxon>
        <taxon>Basidiomycota</taxon>
        <taxon>Agaricomycotina</taxon>
        <taxon>Tremellomycetes</taxon>
        <taxon>Tremellales</taxon>
        <taxon>Cryptococcaceae</taxon>
        <taxon>Kwoniella</taxon>
    </lineage>
</organism>
<feature type="compositionally biased region" description="Basic and acidic residues" evidence="2">
    <location>
        <begin position="709"/>
        <end position="718"/>
    </location>
</feature>
<feature type="region of interest" description="Disordered" evidence="2">
    <location>
        <begin position="905"/>
        <end position="929"/>
    </location>
</feature>
<evidence type="ECO:0000313" key="5">
    <source>
        <dbReference type="Proteomes" id="UP000078595"/>
    </source>
</evidence>
<dbReference type="Proteomes" id="UP000078595">
    <property type="component" value="Chromosome 10"/>
</dbReference>
<feature type="compositionally biased region" description="Polar residues" evidence="2">
    <location>
        <begin position="451"/>
        <end position="463"/>
    </location>
</feature>
<feature type="region of interest" description="Disordered" evidence="2">
    <location>
        <begin position="1336"/>
        <end position="1356"/>
    </location>
</feature>
<dbReference type="OrthoDB" id="2575080at2759"/>
<feature type="compositionally biased region" description="Low complexity" evidence="2">
    <location>
        <begin position="1"/>
        <end position="11"/>
    </location>
</feature>
<evidence type="ECO:0000313" key="4">
    <source>
        <dbReference type="EMBL" id="WWC65053.1"/>
    </source>
</evidence>
<reference evidence="3" key="1">
    <citation type="submission" date="2013-07" db="EMBL/GenBank/DDBJ databases">
        <title>The Genome Sequence of Cryptococcus dejecticola CBS10117.</title>
        <authorList>
            <consortium name="The Broad Institute Genome Sequencing Platform"/>
            <person name="Cuomo C."/>
            <person name="Litvintseva A."/>
            <person name="Chen Y."/>
            <person name="Heitman J."/>
            <person name="Sun S."/>
            <person name="Springer D."/>
            <person name="Dromer F."/>
            <person name="Young S.K."/>
            <person name="Zeng Q."/>
            <person name="Gargeya S."/>
            <person name="Fitzgerald M."/>
            <person name="Abouelleil A."/>
            <person name="Alvarado L."/>
            <person name="Berlin A.M."/>
            <person name="Chapman S.B."/>
            <person name="Dewar J."/>
            <person name="Goldberg J."/>
            <person name="Griggs A."/>
            <person name="Gujja S."/>
            <person name="Hansen M."/>
            <person name="Howarth C."/>
            <person name="Imamovic A."/>
            <person name="Larimer J."/>
            <person name="McCowan C."/>
            <person name="Murphy C."/>
            <person name="Pearson M."/>
            <person name="Priest M."/>
            <person name="Roberts A."/>
            <person name="Saif S."/>
            <person name="Shea T."/>
            <person name="Sykes S."/>
            <person name="Wortman J."/>
            <person name="Nusbaum C."/>
            <person name="Birren B."/>
        </authorList>
    </citation>
    <scope>NUCLEOTIDE SEQUENCE [LARGE SCALE GENOMIC DNA]</scope>
    <source>
        <strain evidence="3">CBS 10117</strain>
    </source>
</reference>
<feature type="compositionally biased region" description="Polar residues" evidence="2">
    <location>
        <begin position="270"/>
        <end position="282"/>
    </location>
</feature>
<dbReference type="VEuPathDB" id="FungiDB:I303_07677"/>
<accession>A0A1A5ZVD7</accession>
<feature type="compositionally biased region" description="Low complexity" evidence="2">
    <location>
        <begin position="392"/>
        <end position="410"/>
    </location>
</feature>
<feature type="compositionally biased region" description="Polar residues" evidence="2">
    <location>
        <begin position="415"/>
        <end position="432"/>
    </location>
</feature>
<gene>
    <name evidence="3" type="ORF">I303_07677</name>
    <name evidence="4" type="ORF">I303_107667</name>
</gene>
<name>A0A1A5ZVD7_9TREE</name>
<feature type="compositionally biased region" description="Polar residues" evidence="2">
    <location>
        <begin position="513"/>
        <end position="525"/>
    </location>
</feature>
<dbReference type="KEGG" id="kdj:28971376"/>
<feature type="region of interest" description="Disordered" evidence="2">
    <location>
        <begin position="318"/>
        <end position="525"/>
    </location>
</feature>
<keyword evidence="1" id="KW-0175">Coiled coil</keyword>
<evidence type="ECO:0000313" key="3">
    <source>
        <dbReference type="EMBL" id="OBR81767.1"/>
    </source>
</evidence>
<feature type="compositionally biased region" description="Acidic residues" evidence="2">
    <location>
        <begin position="671"/>
        <end position="683"/>
    </location>
</feature>
<reference evidence="4" key="2">
    <citation type="submission" date="2013-07" db="EMBL/GenBank/DDBJ databases">
        <authorList>
            <consortium name="The Broad Institute Genome Sequencing Platform"/>
            <person name="Cuomo C."/>
            <person name="Litvintseva A."/>
            <person name="Chen Y."/>
            <person name="Heitman J."/>
            <person name="Sun S."/>
            <person name="Springer D."/>
            <person name="Dromer F."/>
            <person name="Young S.K."/>
            <person name="Zeng Q."/>
            <person name="Gargeya S."/>
            <person name="Fitzgerald M."/>
            <person name="Abouelleil A."/>
            <person name="Alvarado L."/>
            <person name="Berlin A.M."/>
            <person name="Chapman S.B."/>
            <person name="Dewar J."/>
            <person name="Goldberg J."/>
            <person name="Griggs A."/>
            <person name="Gujja S."/>
            <person name="Hansen M."/>
            <person name="Howarth C."/>
            <person name="Imamovic A."/>
            <person name="Larimer J."/>
            <person name="McCowan C."/>
            <person name="Murphy C."/>
            <person name="Pearson M."/>
            <person name="Priest M."/>
            <person name="Roberts A."/>
            <person name="Saif S."/>
            <person name="Shea T."/>
            <person name="Sykes S."/>
            <person name="Wortman J."/>
            <person name="Nusbaum C."/>
            <person name="Birren B."/>
        </authorList>
    </citation>
    <scope>NUCLEOTIDE SEQUENCE</scope>
    <source>
        <strain evidence="4">CBS 10117</strain>
    </source>
</reference>
<feature type="region of interest" description="Disordered" evidence="2">
    <location>
        <begin position="1"/>
        <end position="98"/>
    </location>
</feature>
<dbReference type="RefSeq" id="XP_018259609.1">
    <property type="nucleotide sequence ID" value="XM_018410941.1"/>
</dbReference>
<feature type="region of interest" description="Disordered" evidence="2">
    <location>
        <begin position="1532"/>
        <end position="1577"/>
    </location>
</feature>
<feature type="region of interest" description="Disordered" evidence="2">
    <location>
        <begin position="944"/>
        <end position="971"/>
    </location>
</feature>
<evidence type="ECO:0000256" key="2">
    <source>
        <dbReference type="SAM" id="MobiDB-lite"/>
    </source>
</evidence>
<dbReference type="EMBL" id="CP144539">
    <property type="protein sequence ID" value="WWC65053.1"/>
    <property type="molecule type" value="Genomic_DNA"/>
</dbReference>
<proteinExistence type="predicted"/>
<feature type="compositionally biased region" description="Basic and acidic residues" evidence="2">
    <location>
        <begin position="149"/>
        <end position="161"/>
    </location>
</feature>
<feature type="coiled-coil region" evidence="1">
    <location>
        <begin position="831"/>
        <end position="858"/>
    </location>
</feature>
<feature type="compositionally biased region" description="Acidic residues" evidence="2">
    <location>
        <begin position="653"/>
        <end position="663"/>
    </location>
</feature>
<feature type="compositionally biased region" description="Polar residues" evidence="2">
    <location>
        <begin position="172"/>
        <end position="181"/>
    </location>
</feature>
<dbReference type="GeneID" id="28971376"/>
<feature type="compositionally biased region" description="Basic and acidic residues" evidence="2">
    <location>
        <begin position="26"/>
        <end position="39"/>
    </location>
</feature>
<feature type="compositionally biased region" description="Polar residues" evidence="2">
    <location>
        <begin position="200"/>
        <end position="225"/>
    </location>
</feature>
<feature type="compositionally biased region" description="Basic and acidic residues" evidence="2">
    <location>
        <begin position="733"/>
        <end position="754"/>
    </location>
</feature>
<feature type="compositionally biased region" description="Polar residues" evidence="2">
    <location>
        <begin position="134"/>
        <end position="143"/>
    </location>
</feature>
<feature type="compositionally biased region" description="Polar residues" evidence="2">
    <location>
        <begin position="691"/>
        <end position="707"/>
    </location>
</feature>
<feature type="compositionally biased region" description="Acidic residues" evidence="2">
    <location>
        <begin position="1549"/>
        <end position="1577"/>
    </location>
</feature>
<feature type="compositionally biased region" description="Acidic residues" evidence="2">
    <location>
        <begin position="944"/>
        <end position="954"/>
    </location>
</feature>
<feature type="region of interest" description="Disordered" evidence="2">
    <location>
        <begin position="119"/>
        <end position="302"/>
    </location>
</feature>
<feature type="compositionally biased region" description="Polar residues" evidence="2">
    <location>
        <begin position="62"/>
        <end position="80"/>
    </location>
</feature>